<protein>
    <submittedName>
        <fullName evidence="7">ABC transporter substrate-binding protein</fullName>
    </submittedName>
</protein>
<dbReference type="Pfam" id="PF09084">
    <property type="entry name" value="NMT1"/>
    <property type="match status" value="1"/>
</dbReference>
<feature type="signal peptide" evidence="5">
    <location>
        <begin position="1"/>
        <end position="26"/>
    </location>
</feature>
<organism evidence="7 8">
    <name type="scientific">Brotaphodocola catenula</name>
    <dbReference type="NCBI Taxonomy" id="2885361"/>
    <lineage>
        <taxon>Bacteria</taxon>
        <taxon>Bacillati</taxon>
        <taxon>Bacillota</taxon>
        <taxon>Clostridia</taxon>
        <taxon>Lachnospirales</taxon>
        <taxon>Lachnospiraceae</taxon>
        <taxon>Brotaphodocola</taxon>
    </lineage>
</organism>
<evidence type="ECO:0000256" key="5">
    <source>
        <dbReference type="SAM" id="SignalP"/>
    </source>
</evidence>
<comment type="subcellular location">
    <subcellularLocation>
        <location evidence="1">Periplasm</location>
    </subcellularLocation>
</comment>
<dbReference type="Gene3D" id="3.40.190.10">
    <property type="entry name" value="Periplasmic binding protein-like II"/>
    <property type="match status" value="2"/>
</dbReference>
<keyword evidence="8" id="KW-1185">Reference proteome</keyword>
<evidence type="ECO:0000313" key="7">
    <source>
        <dbReference type="EMBL" id="MCC2165914.1"/>
    </source>
</evidence>
<dbReference type="AlphaFoldDB" id="A0AAE3AQD5"/>
<evidence type="ECO:0000313" key="8">
    <source>
        <dbReference type="Proteomes" id="UP001198962"/>
    </source>
</evidence>
<dbReference type="PANTHER" id="PTHR30024:SF47">
    <property type="entry name" value="TAURINE-BINDING PERIPLASMIC PROTEIN"/>
    <property type="match status" value="1"/>
</dbReference>
<name>A0AAE3AQD5_9FIRM</name>
<comment type="caution">
    <text evidence="7">The sequence shown here is derived from an EMBL/GenBank/DDBJ whole genome shotgun (WGS) entry which is preliminary data.</text>
</comment>
<dbReference type="GO" id="GO:0042597">
    <property type="term" value="C:periplasmic space"/>
    <property type="evidence" value="ECO:0007669"/>
    <property type="project" value="UniProtKB-SubCell"/>
</dbReference>
<feature type="domain" description="SsuA/THI5-like" evidence="6">
    <location>
        <begin position="75"/>
        <end position="281"/>
    </location>
</feature>
<comment type="similarity">
    <text evidence="2">Belongs to the bacterial solute-binding protein SsuA/TauA family.</text>
</comment>
<dbReference type="PROSITE" id="PS51257">
    <property type="entry name" value="PROKAR_LIPOPROTEIN"/>
    <property type="match status" value="1"/>
</dbReference>
<evidence type="ECO:0000256" key="3">
    <source>
        <dbReference type="ARBA" id="ARBA00022729"/>
    </source>
</evidence>
<dbReference type="EMBL" id="JAJEPU010000064">
    <property type="protein sequence ID" value="MCC2165914.1"/>
    <property type="molecule type" value="Genomic_DNA"/>
</dbReference>
<keyword evidence="3 5" id="KW-0732">Signal</keyword>
<dbReference type="PANTHER" id="PTHR30024">
    <property type="entry name" value="ALIPHATIC SULFONATES-BINDING PROTEIN-RELATED"/>
    <property type="match status" value="1"/>
</dbReference>
<dbReference type="Proteomes" id="UP001198962">
    <property type="component" value="Unassembled WGS sequence"/>
</dbReference>
<feature type="chain" id="PRO_5042156398" evidence="5">
    <location>
        <begin position="27"/>
        <end position="355"/>
    </location>
</feature>
<sequence>MRKRQMLTLITAVTLGMSLLSGCSKSSGQAENTTTAGSAVSSSAETKTSETSGNNDLKVVREAVMSNNLDQWLAIIGTEKGFFEDEGVKLEVTEFAAGINTVDAIVTGQADIGVLADYAAVNRIGNTQDKTNLRILFRLAQGAGNSLYVNPDKVKDLSDLAGQGFLTLPGTAWDYWNAVTYEKAGIPEDQQNLVRVDSSQAGLAVMTTGQGVAFWAGGVDAKKLEEAGMKPLVSMDEIGLYTDQYLISSTEYLAENPETIESFVKALKTTQEWVEENTDEASEILENKLKVPKQQFIDKFGNYKMDLDFPEEAVEHFDGIKAWALENGKFAKDYDVNDFTDLTAIKKLYPDKVAE</sequence>
<evidence type="ECO:0000256" key="1">
    <source>
        <dbReference type="ARBA" id="ARBA00004418"/>
    </source>
</evidence>
<evidence type="ECO:0000259" key="6">
    <source>
        <dbReference type="Pfam" id="PF09084"/>
    </source>
</evidence>
<evidence type="ECO:0000256" key="2">
    <source>
        <dbReference type="ARBA" id="ARBA00010742"/>
    </source>
</evidence>
<dbReference type="InterPro" id="IPR015168">
    <property type="entry name" value="SsuA/THI5"/>
</dbReference>
<dbReference type="RefSeq" id="WP_308452103.1">
    <property type="nucleotide sequence ID" value="NZ_JAJEPU010000064.1"/>
</dbReference>
<dbReference type="SUPFAM" id="SSF53850">
    <property type="entry name" value="Periplasmic binding protein-like II"/>
    <property type="match status" value="1"/>
</dbReference>
<proteinExistence type="inferred from homology"/>
<gene>
    <name evidence="7" type="ORF">LKD32_13720</name>
</gene>
<reference evidence="7" key="1">
    <citation type="submission" date="2021-10" db="EMBL/GenBank/DDBJ databases">
        <title>Anaerobic single-cell dispensing facilitates the cultivation of human gut bacteria.</title>
        <authorList>
            <person name="Afrizal A."/>
        </authorList>
    </citation>
    <scope>NUCLEOTIDE SEQUENCE</scope>
    <source>
        <strain evidence="7">CLA-AA-H274</strain>
    </source>
</reference>
<feature type="region of interest" description="Disordered" evidence="4">
    <location>
        <begin position="26"/>
        <end position="53"/>
    </location>
</feature>
<accession>A0AAE3AQD5</accession>
<evidence type="ECO:0000256" key="4">
    <source>
        <dbReference type="SAM" id="MobiDB-lite"/>
    </source>
</evidence>
<feature type="compositionally biased region" description="Low complexity" evidence="4">
    <location>
        <begin position="33"/>
        <end position="52"/>
    </location>
</feature>